<dbReference type="OrthoDB" id="3181400at2"/>
<dbReference type="Pfam" id="PF00881">
    <property type="entry name" value="Nitroreductase"/>
    <property type="match status" value="1"/>
</dbReference>
<organism evidence="7 8">
    <name type="scientific">Bdellovibrio bacteriovorus</name>
    <dbReference type="NCBI Taxonomy" id="959"/>
    <lineage>
        <taxon>Bacteria</taxon>
        <taxon>Pseudomonadati</taxon>
        <taxon>Bdellovibrionota</taxon>
        <taxon>Bdellovibrionia</taxon>
        <taxon>Bdellovibrionales</taxon>
        <taxon>Pseudobdellovibrionaceae</taxon>
        <taxon>Bdellovibrio</taxon>
    </lineage>
</organism>
<accession>A0A150WTF4</accession>
<proteinExistence type="inferred from homology"/>
<gene>
    <name evidence="7" type="ORF">AZI85_16440</name>
</gene>
<keyword evidence="3 5" id="KW-0288">FMN</keyword>
<dbReference type="Gene3D" id="3.40.109.10">
    <property type="entry name" value="NADH Oxidase"/>
    <property type="match status" value="1"/>
</dbReference>
<dbReference type="EMBL" id="LUKF01000006">
    <property type="protein sequence ID" value="KYG69828.1"/>
    <property type="molecule type" value="Genomic_DNA"/>
</dbReference>
<dbReference type="GO" id="GO:0016491">
    <property type="term" value="F:oxidoreductase activity"/>
    <property type="evidence" value="ECO:0007669"/>
    <property type="project" value="UniProtKB-UniRule"/>
</dbReference>
<evidence type="ECO:0000313" key="7">
    <source>
        <dbReference type="EMBL" id="KYG69828.1"/>
    </source>
</evidence>
<evidence type="ECO:0000256" key="5">
    <source>
        <dbReference type="PIRNR" id="PIRNR005426"/>
    </source>
</evidence>
<keyword evidence="2 5" id="KW-0285">Flavoprotein</keyword>
<evidence type="ECO:0000256" key="3">
    <source>
        <dbReference type="ARBA" id="ARBA00022643"/>
    </source>
</evidence>
<dbReference type="PIRSF" id="PIRSF005426">
    <property type="entry name" value="Frp"/>
    <property type="match status" value="1"/>
</dbReference>
<comment type="similarity">
    <text evidence="1 5">Belongs to the flavin oxidoreductase frp family.</text>
</comment>
<evidence type="ECO:0000256" key="1">
    <source>
        <dbReference type="ARBA" id="ARBA00008366"/>
    </source>
</evidence>
<evidence type="ECO:0000313" key="8">
    <source>
        <dbReference type="Proteomes" id="UP000075391"/>
    </source>
</evidence>
<dbReference type="Proteomes" id="UP000075391">
    <property type="component" value="Unassembled WGS sequence"/>
</dbReference>
<dbReference type="InterPro" id="IPR016446">
    <property type="entry name" value="Flavin_OxRdtase_Frp"/>
</dbReference>
<dbReference type="InterPro" id="IPR029479">
    <property type="entry name" value="Nitroreductase"/>
</dbReference>
<keyword evidence="5" id="KW-0521">NADP</keyword>
<reference evidence="7 8" key="1">
    <citation type="submission" date="2016-03" db="EMBL/GenBank/DDBJ databases">
        <authorList>
            <person name="Ploux O."/>
        </authorList>
    </citation>
    <scope>NUCLEOTIDE SEQUENCE [LARGE SCALE GENOMIC DNA]</scope>
    <source>
        <strain evidence="7 8">BER2</strain>
    </source>
</reference>
<dbReference type="InterPro" id="IPR000415">
    <property type="entry name" value="Nitroreductase-like"/>
</dbReference>
<sequence>MGAEGILDAINSHSSIRSYKKDLVPEGMLQRILHAASRASSSGNMQAYSVIVTSEQKIKEDLFDSHFRQSMVLEAPLLLTFCADFHRMRRWLKLRGAPDNFDNFMSFMIASIDAILASQNAALAAEAEGLGICYMGTTLANCDDIAKVLNCPEGVVPVVGFSMGYPNEKPELRDRLPLEHLVHRERYENKTDLQILQAYQNREIEGWKRYLSNPQLRRRIEESGVENLAQVYTKLKYTRESHEVYSDTIRRCLQRQGIQI</sequence>
<dbReference type="PANTHER" id="PTHR43425">
    <property type="entry name" value="OXYGEN-INSENSITIVE NADPH NITROREDUCTASE"/>
    <property type="match status" value="1"/>
</dbReference>
<comment type="caution">
    <text evidence="7">The sequence shown here is derived from an EMBL/GenBank/DDBJ whole genome shotgun (WGS) entry which is preliminary data.</text>
</comment>
<evidence type="ECO:0000256" key="2">
    <source>
        <dbReference type="ARBA" id="ARBA00022630"/>
    </source>
</evidence>
<name>A0A150WTF4_BDEBC</name>
<evidence type="ECO:0000259" key="6">
    <source>
        <dbReference type="Pfam" id="PF00881"/>
    </source>
</evidence>
<keyword evidence="4 5" id="KW-0560">Oxidoreductase</keyword>
<feature type="domain" description="Nitroreductase" evidence="6">
    <location>
        <begin position="12"/>
        <end position="165"/>
    </location>
</feature>
<evidence type="ECO:0000256" key="4">
    <source>
        <dbReference type="ARBA" id="ARBA00023002"/>
    </source>
</evidence>
<dbReference type="PANTHER" id="PTHR43425:SF2">
    <property type="entry name" value="OXYGEN-INSENSITIVE NADPH NITROREDUCTASE"/>
    <property type="match status" value="1"/>
</dbReference>
<dbReference type="SUPFAM" id="SSF55469">
    <property type="entry name" value="FMN-dependent nitroreductase-like"/>
    <property type="match status" value="1"/>
</dbReference>
<dbReference type="AlphaFoldDB" id="A0A150WTF4"/>
<protein>
    <submittedName>
        <fullName evidence="7">NADPH-dependent oxidoreductase</fullName>
    </submittedName>
</protein>